<evidence type="ECO:0000256" key="2">
    <source>
        <dbReference type="SAM" id="SignalP"/>
    </source>
</evidence>
<evidence type="ECO:0000256" key="1">
    <source>
        <dbReference type="SAM" id="MobiDB-lite"/>
    </source>
</evidence>
<dbReference type="AlphaFoldDB" id="A0A517T171"/>
<accession>A0A517T171</accession>
<feature type="compositionally biased region" description="Pro residues" evidence="1">
    <location>
        <begin position="147"/>
        <end position="162"/>
    </location>
</feature>
<keyword evidence="4" id="KW-1185">Reference proteome</keyword>
<evidence type="ECO:0000313" key="4">
    <source>
        <dbReference type="Proteomes" id="UP000315003"/>
    </source>
</evidence>
<dbReference type="EMBL" id="CP036272">
    <property type="protein sequence ID" value="QDT62128.1"/>
    <property type="molecule type" value="Genomic_DNA"/>
</dbReference>
<feature type="chain" id="PRO_5022058394" description="PEP-CTERM protein-sorting domain-containing protein" evidence="2">
    <location>
        <begin position="21"/>
        <end position="202"/>
    </location>
</feature>
<proteinExistence type="predicted"/>
<evidence type="ECO:0008006" key="5">
    <source>
        <dbReference type="Google" id="ProtNLM"/>
    </source>
</evidence>
<feature type="signal peptide" evidence="2">
    <location>
        <begin position="1"/>
        <end position="20"/>
    </location>
</feature>
<dbReference type="InterPro" id="IPR013424">
    <property type="entry name" value="Ice-binding_C"/>
</dbReference>
<protein>
    <recommendedName>
        <fullName evidence="5">PEP-CTERM protein-sorting domain-containing protein</fullName>
    </recommendedName>
</protein>
<organism evidence="3 4">
    <name type="scientific">Stieleria bergensis</name>
    <dbReference type="NCBI Taxonomy" id="2528025"/>
    <lineage>
        <taxon>Bacteria</taxon>
        <taxon>Pseudomonadati</taxon>
        <taxon>Planctomycetota</taxon>
        <taxon>Planctomycetia</taxon>
        <taxon>Pirellulales</taxon>
        <taxon>Pirellulaceae</taxon>
        <taxon>Stieleria</taxon>
    </lineage>
</organism>
<name>A0A517T171_9BACT</name>
<dbReference type="Proteomes" id="UP000315003">
    <property type="component" value="Chromosome"/>
</dbReference>
<sequence length="202" mass="20793" precursor="true">MSRPRIILALIALLLLPAIAEHSPTGAGVIELCNLRGVARLQKSRPCRAGFLHTWGCKGPRHCGHANGCDWCPGCGECDCTCHCNPCCEMFTDACAEPAVSCCASPCDAVVSSGTPSLGGGGGGSVGGFFSPGILLAAIPPLFIPESGPPSFGPPGGNPPVDPPEDPPGTTGSPLVPEPASVTLWFAGASTLLLRRRKRRRR</sequence>
<keyword evidence="2" id="KW-0732">Signal</keyword>
<reference evidence="3 4" key="1">
    <citation type="submission" date="2019-02" db="EMBL/GenBank/DDBJ databases">
        <title>Deep-cultivation of Planctomycetes and their phenomic and genomic characterization uncovers novel biology.</title>
        <authorList>
            <person name="Wiegand S."/>
            <person name="Jogler M."/>
            <person name="Boedeker C."/>
            <person name="Pinto D."/>
            <person name="Vollmers J."/>
            <person name="Rivas-Marin E."/>
            <person name="Kohn T."/>
            <person name="Peeters S.H."/>
            <person name="Heuer A."/>
            <person name="Rast P."/>
            <person name="Oberbeckmann S."/>
            <person name="Bunk B."/>
            <person name="Jeske O."/>
            <person name="Meyerdierks A."/>
            <person name="Storesund J.E."/>
            <person name="Kallscheuer N."/>
            <person name="Luecker S."/>
            <person name="Lage O.M."/>
            <person name="Pohl T."/>
            <person name="Merkel B.J."/>
            <person name="Hornburger P."/>
            <person name="Mueller R.-W."/>
            <person name="Bruemmer F."/>
            <person name="Labrenz M."/>
            <person name="Spormann A.M."/>
            <person name="Op den Camp H."/>
            <person name="Overmann J."/>
            <person name="Amann R."/>
            <person name="Jetten M.S.M."/>
            <person name="Mascher T."/>
            <person name="Medema M.H."/>
            <person name="Devos D.P."/>
            <person name="Kaster A.-K."/>
            <person name="Ovreas L."/>
            <person name="Rohde M."/>
            <person name="Galperin M.Y."/>
            <person name="Jogler C."/>
        </authorList>
    </citation>
    <scope>NUCLEOTIDE SEQUENCE [LARGE SCALE GENOMIC DNA]</scope>
    <source>
        <strain evidence="3 4">SV_7m_r</strain>
    </source>
</reference>
<dbReference type="NCBIfam" id="TIGR02595">
    <property type="entry name" value="PEP_CTERM"/>
    <property type="match status" value="1"/>
</dbReference>
<gene>
    <name evidence="3" type="ORF">SV7mr_46750</name>
</gene>
<feature type="region of interest" description="Disordered" evidence="1">
    <location>
        <begin position="147"/>
        <end position="177"/>
    </location>
</feature>
<evidence type="ECO:0000313" key="3">
    <source>
        <dbReference type="EMBL" id="QDT62128.1"/>
    </source>
</evidence>